<accession>A0A0F0CS93</accession>
<keyword evidence="4" id="KW-1185">Reference proteome</keyword>
<name>A0A0F0CS93_9BACT</name>
<sequence length="364" mass="40546">MNIFFSTGMKYTKYGGVERMLVYLAKSLTNSGDKLFLQYEEMTGANKFKEDIETAGGKIVIIQTGNKHFISGLFKIMLFIIKNNITLIHANFGMAKDISVLAGRLLGKKKIITHFHTIYTKDQRTGFRFWFLSTFSALNLTVSKAGRENLISMGADPIKTHVLYDGCYIPPTLATKEEICAILHMTVTPIIILCVAWDSDVKGVDLLLKAFSLVSQKYKKARLWIAGASGDSETNKNLSKELGVFENVLWLGIRDDVPNLMNACDIYVQPSRSEAFGLTVAEAMAANKAVVAFKVGGIGEVMLDDETGILVEPESISGLADAITLLIDNSELRNNFGKSGRKRVVRLFDLKREVKDILYWYNII</sequence>
<dbReference type="Pfam" id="PF00534">
    <property type="entry name" value="Glycos_transf_1"/>
    <property type="match status" value="1"/>
</dbReference>
<evidence type="ECO:0000259" key="2">
    <source>
        <dbReference type="Pfam" id="PF13439"/>
    </source>
</evidence>
<evidence type="ECO:0000313" key="4">
    <source>
        <dbReference type="Proteomes" id="UP000033428"/>
    </source>
</evidence>
<comment type="caution">
    <text evidence="3">The sequence shown here is derived from an EMBL/GenBank/DDBJ whole genome shotgun (WGS) entry which is preliminary data.</text>
</comment>
<feature type="domain" description="Glycosyl transferase family 1" evidence="1">
    <location>
        <begin position="186"/>
        <end position="343"/>
    </location>
</feature>
<evidence type="ECO:0000259" key="1">
    <source>
        <dbReference type="Pfam" id="PF00534"/>
    </source>
</evidence>
<dbReference type="InterPro" id="IPR028098">
    <property type="entry name" value="Glyco_trans_4-like_N"/>
</dbReference>
<dbReference type="GO" id="GO:0016757">
    <property type="term" value="F:glycosyltransferase activity"/>
    <property type="evidence" value="ECO:0007669"/>
    <property type="project" value="InterPro"/>
</dbReference>
<feature type="domain" description="Glycosyltransferase subfamily 4-like N-terminal" evidence="2">
    <location>
        <begin position="14"/>
        <end position="166"/>
    </location>
</feature>
<proteinExistence type="predicted"/>
<dbReference type="CDD" id="cd03801">
    <property type="entry name" value="GT4_PimA-like"/>
    <property type="match status" value="1"/>
</dbReference>
<reference evidence="3 4" key="1">
    <citation type="submission" date="2015-02" db="EMBL/GenBank/DDBJ databases">
        <title>Single-cell genomics of uncultivated deep-branching MTB reveals a conserved set of magnetosome genes.</title>
        <authorList>
            <person name="Kolinko S."/>
            <person name="Richter M."/>
            <person name="Glockner F.O."/>
            <person name="Brachmann A."/>
            <person name="Schuler D."/>
        </authorList>
    </citation>
    <scope>NUCLEOTIDE SEQUENCE [LARGE SCALE GENOMIC DNA]</scope>
    <source>
        <strain evidence="3">SKK-01</strain>
    </source>
</reference>
<dbReference type="InterPro" id="IPR001296">
    <property type="entry name" value="Glyco_trans_1"/>
</dbReference>
<dbReference type="PANTHER" id="PTHR12526">
    <property type="entry name" value="GLYCOSYLTRANSFERASE"/>
    <property type="match status" value="1"/>
</dbReference>
<dbReference type="Gene3D" id="3.40.50.2000">
    <property type="entry name" value="Glycogen Phosphorylase B"/>
    <property type="match status" value="2"/>
</dbReference>
<dbReference type="Proteomes" id="UP000033428">
    <property type="component" value="Unassembled WGS sequence"/>
</dbReference>
<evidence type="ECO:0000313" key="3">
    <source>
        <dbReference type="EMBL" id="KJJ84874.1"/>
    </source>
</evidence>
<dbReference type="EMBL" id="JYNY01000246">
    <property type="protein sequence ID" value="KJJ84874.1"/>
    <property type="molecule type" value="Genomic_DNA"/>
</dbReference>
<keyword evidence="3" id="KW-0808">Transferase</keyword>
<gene>
    <name evidence="3" type="ORF">OMAG_001267</name>
</gene>
<protein>
    <submittedName>
        <fullName evidence="3">Group 1 family glycosyl transferase</fullName>
    </submittedName>
</protein>
<organism evidence="3 4">
    <name type="scientific">Candidatus Omnitrophus magneticus</name>
    <dbReference type="NCBI Taxonomy" id="1609969"/>
    <lineage>
        <taxon>Bacteria</taxon>
        <taxon>Pseudomonadati</taxon>
        <taxon>Candidatus Omnitrophota</taxon>
        <taxon>Candidatus Omnitrophus</taxon>
    </lineage>
</organism>
<dbReference type="Pfam" id="PF13439">
    <property type="entry name" value="Glyco_transf_4"/>
    <property type="match status" value="1"/>
</dbReference>
<dbReference type="PANTHER" id="PTHR12526:SF630">
    <property type="entry name" value="GLYCOSYLTRANSFERASE"/>
    <property type="match status" value="1"/>
</dbReference>
<dbReference type="SUPFAM" id="SSF53756">
    <property type="entry name" value="UDP-Glycosyltransferase/glycogen phosphorylase"/>
    <property type="match status" value="1"/>
</dbReference>
<dbReference type="AlphaFoldDB" id="A0A0F0CS93"/>